<accession>A0ACD5WED0</accession>
<dbReference type="EnsemblPlants" id="AVESA.00010b.r2.4AG0626110.1">
    <property type="protein sequence ID" value="AVESA.00010b.r2.4AG0626110.1.CDS.1"/>
    <property type="gene ID" value="AVESA.00010b.r2.4AG0626110"/>
</dbReference>
<evidence type="ECO:0000313" key="2">
    <source>
        <dbReference type="Proteomes" id="UP001732700"/>
    </source>
</evidence>
<organism evidence="1 2">
    <name type="scientific">Avena sativa</name>
    <name type="common">Oat</name>
    <dbReference type="NCBI Taxonomy" id="4498"/>
    <lineage>
        <taxon>Eukaryota</taxon>
        <taxon>Viridiplantae</taxon>
        <taxon>Streptophyta</taxon>
        <taxon>Embryophyta</taxon>
        <taxon>Tracheophyta</taxon>
        <taxon>Spermatophyta</taxon>
        <taxon>Magnoliopsida</taxon>
        <taxon>Liliopsida</taxon>
        <taxon>Poales</taxon>
        <taxon>Poaceae</taxon>
        <taxon>BOP clade</taxon>
        <taxon>Pooideae</taxon>
        <taxon>Poodae</taxon>
        <taxon>Poeae</taxon>
        <taxon>Poeae Chloroplast Group 1 (Aveneae type)</taxon>
        <taxon>Aveninae</taxon>
        <taxon>Avena</taxon>
    </lineage>
</organism>
<reference evidence="1" key="1">
    <citation type="submission" date="2021-05" db="EMBL/GenBank/DDBJ databases">
        <authorList>
            <person name="Scholz U."/>
            <person name="Mascher M."/>
            <person name="Fiebig A."/>
        </authorList>
    </citation>
    <scope>NUCLEOTIDE SEQUENCE [LARGE SCALE GENOMIC DNA]</scope>
</reference>
<protein>
    <submittedName>
        <fullName evidence="1">Uncharacterized protein</fullName>
    </submittedName>
</protein>
<name>A0ACD5WED0_AVESA</name>
<dbReference type="Proteomes" id="UP001732700">
    <property type="component" value="Chromosome 4A"/>
</dbReference>
<proteinExistence type="predicted"/>
<reference evidence="1" key="2">
    <citation type="submission" date="2025-09" db="UniProtKB">
        <authorList>
            <consortium name="EnsemblPlants"/>
        </authorList>
    </citation>
    <scope>IDENTIFICATION</scope>
</reference>
<sequence>MAVATRARGSSLLRALAATRGPPLLQLLRSIHEGPDTIDELLDRHLSKKAPSSSSSLLDDDALEAQARRRLTSSRREALGLYRDILRATRLFEWPDDRGVPWRESLRANARREFEEARGERDPEVVARLLIGGRDAVDQALERVAEASRRMVQAEEAKRRGGA</sequence>
<keyword evidence="2" id="KW-1185">Reference proteome</keyword>
<evidence type="ECO:0000313" key="1">
    <source>
        <dbReference type="EnsemblPlants" id="AVESA.00010b.r2.4AG0626110.1.CDS.1"/>
    </source>
</evidence>